<evidence type="ECO:0000313" key="18">
    <source>
        <dbReference type="Proteomes" id="UP000030380"/>
    </source>
</evidence>
<dbReference type="PANTHER" id="PTHR30538:SF1">
    <property type="entry name" value="L-LYSINE 2,3-AMINOMUTASE"/>
    <property type="match status" value="1"/>
</dbReference>
<evidence type="ECO:0000256" key="14">
    <source>
        <dbReference type="PIRSR" id="PIRSR004911-1"/>
    </source>
</evidence>
<protein>
    <recommendedName>
        <fullName evidence="5">L-lysine 2,3-aminomutase</fullName>
    </recommendedName>
    <alternativeName>
        <fullName evidence="13">EF-P post-translational modification enzyme B</fullName>
    </alternativeName>
</protein>
<name>A0A0A3AQD4_9PAST</name>
<sequence>MHMITQNPLFREEPIDQPSWLDYLANAINDPEILLEQLNLPKVRFEHDIAARRLFPLRVPQPFVDKMEKGNPHDPLFLQVMSAQQEFIQAEGFSIDPLQEQQSAVPNLLHKYHNRVLLMVKGGCAVNCRYCFRRHFPYQDNKGNKRNWQTALDYIAQHREIEEVIFSGGDPLMAKDHELGWLLTALEQIGHIKTVRIHTRLPVVIPQRITPALCRRLASSRFNKVLVTHINHPNEIDRTLAEHLALLKAANVTLLNQSVLLKGINDTALILKRLSDKLFAAGILPYYLHLLDKVQGATHFYLNDRQALAIYHELQKISSGYLVPKLAREIAGEPNKTLITGD</sequence>
<dbReference type="GO" id="GO:0051539">
    <property type="term" value="F:4 iron, 4 sulfur cluster binding"/>
    <property type="evidence" value="ECO:0007669"/>
    <property type="project" value="UniProtKB-KW"/>
</dbReference>
<dbReference type="STRING" id="505317.OA57_07860"/>
<dbReference type="NCBIfam" id="TIGR00238">
    <property type="entry name" value="KamA family radical SAM protein"/>
    <property type="match status" value="1"/>
</dbReference>
<feature type="binding site" evidence="14">
    <location>
        <position position="128"/>
    </location>
    <ligand>
        <name>[4Fe-4S] cluster</name>
        <dbReference type="ChEBI" id="CHEBI:49883"/>
        <note>4Fe-4S-S-AdoMet</note>
    </ligand>
</feature>
<evidence type="ECO:0000256" key="9">
    <source>
        <dbReference type="ARBA" id="ARBA00022898"/>
    </source>
</evidence>
<comment type="similarity">
    <text evidence="4">Belongs to the radical SAM superfamily. KamA family.</text>
</comment>
<evidence type="ECO:0000313" key="17">
    <source>
        <dbReference type="EMBL" id="KGQ69987.1"/>
    </source>
</evidence>
<evidence type="ECO:0000256" key="1">
    <source>
        <dbReference type="ARBA" id="ARBA00001352"/>
    </source>
</evidence>
<dbReference type="SFLD" id="SFLDF00314">
    <property type="entry name" value="L-lysine_2_3-aminomutase_(yjeK"/>
    <property type="match status" value="1"/>
</dbReference>
<proteinExistence type="inferred from homology"/>
<evidence type="ECO:0000256" key="7">
    <source>
        <dbReference type="ARBA" id="ARBA00022691"/>
    </source>
</evidence>
<keyword evidence="9 15" id="KW-0663">Pyridoxal phosphate</keyword>
<evidence type="ECO:0000256" key="6">
    <source>
        <dbReference type="ARBA" id="ARBA00022485"/>
    </source>
</evidence>
<dbReference type="GO" id="GO:0016853">
    <property type="term" value="F:isomerase activity"/>
    <property type="evidence" value="ECO:0007669"/>
    <property type="project" value="UniProtKB-KW"/>
</dbReference>
<dbReference type="OrthoDB" id="9770937at2"/>
<dbReference type="EMBL" id="JSUM01000013">
    <property type="protein sequence ID" value="KGQ69987.1"/>
    <property type="molecule type" value="Genomic_DNA"/>
</dbReference>
<dbReference type="SFLD" id="SFLDS00029">
    <property type="entry name" value="Radical_SAM"/>
    <property type="match status" value="1"/>
</dbReference>
<dbReference type="SUPFAM" id="SSF102114">
    <property type="entry name" value="Radical SAM enzymes"/>
    <property type="match status" value="1"/>
</dbReference>
<organism evidence="17 18">
    <name type="scientific">Chelonobacter oris</name>
    <dbReference type="NCBI Taxonomy" id="505317"/>
    <lineage>
        <taxon>Bacteria</taxon>
        <taxon>Pseudomonadati</taxon>
        <taxon>Pseudomonadota</taxon>
        <taxon>Gammaproteobacteria</taxon>
        <taxon>Pasteurellales</taxon>
        <taxon>Pasteurellaceae</taxon>
        <taxon>Chelonobacter</taxon>
    </lineage>
</organism>
<dbReference type="GO" id="GO:0046872">
    <property type="term" value="F:metal ion binding"/>
    <property type="evidence" value="ECO:0007669"/>
    <property type="project" value="UniProtKB-KW"/>
</dbReference>
<dbReference type="InterPro" id="IPR058240">
    <property type="entry name" value="rSAM_sf"/>
</dbReference>
<comment type="cofactor">
    <cofactor evidence="3">
        <name>[4Fe-4S] cluster</name>
        <dbReference type="ChEBI" id="CHEBI:49883"/>
    </cofactor>
</comment>
<evidence type="ECO:0000256" key="2">
    <source>
        <dbReference type="ARBA" id="ARBA00001933"/>
    </source>
</evidence>
<keyword evidence="12" id="KW-0413">Isomerase</keyword>
<feature type="binding site" evidence="14">
    <location>
        <position position="131"/>
    </location>
    <ligand>
        <name>[4Fe-4S] cluster</name>
        <dbReference type="ChEBI" id="CHEBI:49883"/>
        <note>4Fe-4S-S-AdoMet</note>
    </ligand>
</feature>
<dbReference type="InterPro" id="IPR003739">
    <property type="entry name" value="Lys_aminomutase/Glu_NH3_mut"/>
</dbReference>
<dbReference type="Pfam" id="PF04055">
    <property type="entry name" value="Radical_SAM"/>
    <property type="match status" value="1"/>
</dbReference>
<keyword evidence="11 14" id="KW-0411">Iron-sulfur</keyword>
<keyword evidence="8 14" id="KW-0479">Metal-binding</keyword>
<evidence type="ECO:0000256" key="8">
    <source>
        <dbReference type="ARBA" id="ARBA00022723"/>
    </source>
</evidence>
<keyword evidence="18" id="KW-1185">Reference proteome</keyword>
<feature type="binding site" evidence="14">
    <location>
        <position position="124"/>
    </location>
    <ligand>
        <name>[4Fe-4S] cluster</name>
        <dbReference type="ChEBI" id="CHEBI:49883"/>
        <note>4Fe-4S-S-AdoMet</note>
    </ligand>
</feature>
<dbReference type="Proteomes" id="UP000030380">
    <property type="component" value="Unassembled WGS sequence"/>
</dbReference>
<dbReference type="PANTHER" id="PTHR30538">
    <property type="entry name" value="LYSINE 2,3-AMINOMUTASE-RELATED"/>
    <property type="match status" value="1"/>
</dbReference>
<keyword evidence="10" id="KW-0408">Iron</keyword>
<comment type="caution">
    <text evidence="17">The sequence shown here is derived from an EMBL/GenBank/DDBJ whole genome shotgun (WGS) entry which is preliminary data.</text>
</comment>
<dbReference type="InterPro" id="IPR013785">
    <property type="entry name" value="Aldolase_TIM"/>
</dbReference>
<dbReference type="RefSeq" id="WP_034616008.1">
    <property type="nucleotide sequence ID" value="NZ_JSUM01000013.1"/>
</dbReference>
<feature type="domain" description="Radical SAM core" evidence="16">
    <location>
        <begin position="110"/>
        <end position="333"/>
    </location>
</feature>
<reference evidence="17 18" key="1">
    <citation type="submission" date="2014-11" db="EMBL/GenBank/DDBJ databases">
        <title>Draft genome sequence of Chelonobacter oris 1662T, associated with respiratory disease in Hermann's Tortoises.</title>
        <authorList>
            <person name="Kudirkiene E."/>
            <person name="Hansen M.J."/>
            <person name="Bojesen A.M."/>
        </authorList>
    </citation>
    <scope>NUCLEOTIDE SEQUENCE [LARGE SCALE GENOMIC DNA]</scope>
    <source>
        <strain evidence="17 18">1662</strain>
    </source>
</reference>
<accession>A0A0A3AQD4</accession>
<dbReference type="NCBIfam" id="TIGR03821">
    <property type="entry name" value="EFP_modif_epmB"/>
    <property type="match status" value="1"/>
</dbReference>
<dbReference type="InterPro" id="IPR022462">
    <property type="entry name" value="EpmB"/>
</dbReference>
<keyword evidence="6 14" id="KW-0004">4Fe-4S</keyword>
<dbReference type="AlphaFoldDB" id="A0A0A3AQD4"/>
<dbReference type="SFLD" id="SFLDG01070">
    <property type="entry name" value="PLP-dependent"/>
    <property type="match status" value="1"/>
</dbReference>
<evidence type="ECO:0000256" key="4">
    <source>
        <dbReference type="ARBA" id="ARBA00008703"/>
    </source>
</evidence>
<dbReference type="PROSITE" id="PS51918">
    <property type="entry name" value="RADICAL_SAM"/>
    <property type="match status" value="1"/>
</dbReference>
<dbReference type="InterPro" id="IPR007197">
    <property type="entry name" value="rSAM"/>
</dbReference>
<feature type="modified residue" description="N6-(pyridoxal phosphate)lysine" evidence="15">
    <location>
        <position position="336"/>
    </location>
</feature>
<dbReference type="PIRSF" id="PIRSF004911">
    <property type="entry name" value="DUF160"/>
    <property type="match status" value="1"/>
</dbReference>
<evidence type="ECO:0000256" key="12">
    <source>
        <dbReference type="ARBA" id="ARBA00023235"/>
    </source>
</evidence>
<evidence type="ECO:0000256" key="3">
    <source>
        <dbReference type="ARBA" id="ARBA00001966"/>
    </source>
</evidence>
<dbReference type="Gene3D" id="3.20.20.70">
    <property type="entry name" value="Aldolase class I"/>
    <property type="match status" value="1"/>
</dbReference>
<evidence type="ECO:0000259" key="16">
    <source>
        <dbReference type="PROSITE" id="PS51918"/>
    </source>
</evidence>
<evidence type="ECO:0000256" key="10">
    <source>
        <dbReference type="ARBA" id="ARBA00023004"/>
    </source>
</evidence>
<comment type="cofactor">
    <cofactor evidence="2 15">
        <name>pyridoxal 5'-phosphate</name>
        <dbReference type="ChEBI" id="CHEBI:597326"/>
    </cofactor>
</comment>
<keyword evidence="7" id="KW-0949">S-adenosyl-L-methionine</keyword>
<evidence type="ECO:0000256" key="15">
    <source>
        <dbReference type="PIRSR" id="PIRSR603739-50"/>
    </source>
</evidence>
<comment type="catalytic activity">
    <reaction evidence="1">
        <text>L-lysine = D-beta-lysine</text>
        <dbReference type="Rhea" id="RHEA:44148"/>
        <dbReference type="ChEBI" id="CHEBI:32551"/>
        <dbReference type="ChEBI" id="CHEBI:84138"/>
    </reaction>
</comment>
<evidence type="ECO:0000256" key="11">
    <source>
        <dbReference type="ARBA" id="ARBA00023014"/>
    </source>
</evidence>
<dbReference type="CDD" id="cd01335">
    <property type="entry name" value="Radical_SAM"/>
    <property type="match status" value="1"/>
</dbReference>
<evidence type="ECO:0000256" key="5">
    <source>
        <dbReference type="ARBA" id="ARBA00022363"/>
    </source>
</evidence>
<gene>
    <name evidence="17" type="ORF">OA57_07860</name>
</gene>
<evidence type="ECO:0000256" key="13">
    <source>
        <dbReference type="ARBA" id="ARBA00030756"/>
    </source>
</evidence>